<name>A0A6A5SVJ1_9PLEO</name>
<dbReference type="EMBL" id="ML976022">
    <property type="protein sequence ID" value="KAF1943744.1"/>
    <property type="molecule type" value="Genomic_DNA"/>
</dbReference>
<dbReference type="Pfam" id="PF25137">
    <property type="entry name" value="ADH_Fe_C"/>
    <property type="match status" value="1"/>
</dbReference>
<gene>
    <name evidence="4" type="ORF">EJ02DRAFT_342605</name>
</gene>
<dbReference type="GO" id="GO:0004022">
    <property type="term" value="F:alcohol dehydrogenase (NAD+) activity"/>
    <property type="evidence" value="ECO:0007669"/>
    <property type="project" value="TreeGrafter"/>
</dbReference>
<protein>
    <submittedName>
        <fullName evidence="4">Dehydroquinate synthase-like protein</fullName>
    </submittedName>
</protein>
<organism evidence="4 5">
    <name type="scientific">Clathrospora elynae</name>
    <dbReference type="NCBI Taxonomy" id="706981"/>
    <lineage>
        <taxon>Eukaryota</taxon>
        <taxon>Fungi</taxon>
        <taxon>Dikarya</taxon>
        <taxon>Ascomycota</taxon>
        <taxon>Pezizomycotina</taxon>
        <taxon>Dothideomycetes</taxon>
        <taxon>Pleosporomycetidae</taxon>
        <taxon>Pleosporales</taxon>
        <taxon>Diademaceae</taxon>
        <taxon>Clathrospora</taxon>
    </lineage>
</organism>
<dbReference type="AlphaFoldDB" id="A0A6A5SVJ1"/>
<keyword evidence="1" id="KW-0560">Oxidoreductase</keyword>
<dbReference type="SUPFAM" id="SSF56796">
    <property type="entry name" value="Dehydroquinate synthase-like"/>
    <property type="match status" value="1"/>
</dbReference>
<dbReference type="Gene3D" id="1.20.1090.10">
    <property type="entry name" value="Dehydroquinate synthase-like - alpha domain"/>
    <property type="match status" value="1"/>
</dbReference>
<dbReference type="InterPro" id="IPR001670">
    <property type="entry name" value="ADH_Fe/GldA"/>
</dbReference>
<dbReference type="PANTHER" id="PTHR11496">
    <property type="entry name" value="ALCOHOL DEHYDROGENASE"/>
    <property type="match status" value="1"/>
</dbReference>
<dbReference type="Proteomes" id="UP000800038">
    <property type="component" value="Unassembled WGS sequence"/>
</dbReference>
<evidence type="ECO:0000256" key="1">
    <source>
        <dbReference type="ARBA" id="ARBA00023002"/>
    </source>
</evidence>
<dbReference type="InterPro" id="IPR018211">
    <property type="entry name" value="ADH_Fe_CS"/>
</dbReference>
<dbReference type="PROSITE" id="PS00060">
    <property type="entry name" value="ADH_IRON_2"/>
    <property type="match status" value="1"/>
</dbReference>
<dbReference type="OrthoDB" id="339764at2759"/>
<dbReference type="GO" id="GO:0046872">
    <property type="term" value="F:metal ion binding"/>
    <property type="evidence" value="ECO:0007669"/>
    <property type="project" value="InterPro"/>
</dbReference>
<evidence type="ECO:0000313" key="4">
    <source>
        <dbReference type="EMBL" id="KAF1943744.1"/>
    </source>
</evidence>
<dbReference type="InterPro" id="IPR056798">
    <property type="entry name" value="ADH_Fe_C"/>
</dbReference>
<dbReference type="PANTHER" id="PTHR11496:SF107">
    <property type="entry name" value="ALCOHOL DEHYDROGENASE, PUTATIVE (AFU_ORTHOLOGUE AFUA_1G06800)-RELATED"/>
    <property type="match status" value="1"/>
</dbReference>
<dbReference type="CDD" id="cd08192">
    <property type="entry name" value="MAR-like"/>
    <property type="match status" value="1"/>
</dbReference>
<dbReference type="Pfam" id="PF00465">
    <property type="entry name" value="Fe-ADH"/>
    <property type="match status" value="1"/>
</dbReference>
<evidence type="ECO:0000259" key="3">
    <source>
        <dbReference type="Pfam" id="PF25137"/>
    </source>
</evidence>
<dbReference type="GO" id="GO:0005739">
    <property type="term" value="C:mitochondrion"/>
    <property type="evidence" value="ECO:0007669"/>
    <property type="project" value="TreeGrafter"/>
</dbReference>
<dbReference type="InterPro" id="IPR039697">
    <property type="entry name" value="Alcohol_dehydrogenase_Fe"/>
</dbReference>
<evidence type="ECO:0000313" key="5">
    <source>
        <dbReference type="Proteomes" id="UP000800038"/>
    </source>
</evidence>
<accession>A0A6A5SVJ1</accession>
<dbReference type="Gene3D" id="3.40.50.1970">
    <property type="match status" value="1"/>
</dbReference>
<reference evidence="4" key="1">
    <citation type="journal article" date="2020" name="Stud. Mycol.">
        <title>101 Dothideomycetes genomes: a test case for predicting lifestyles and emergence of pathogens.</title>
        <authorList>
            <person name="Haridas S."/>
            <person name="Albert R."/>
            <person name="Binder M."/>
            <person name="Bloem J."/>
            <person name="Labutti K."/>
            <person name="Salamov A."/>
            <person name="Andreopoulos B."/>
            <person name="Baker S."/>
            <person name="Barry K."/>
            <person name="Bills G."/>
            <person name="Bluhm B."/>
            <person name="Cannon C."/>
            <person name="Castanera R."/>
            <person name="Culley D."/>
            <person name="Daum C."/>
            <person name="Ezra D."/>
            <person name="Gonzalez J."/>
            <person name="Henrissat B."/>
            <person name="Kuo A."/>
            <person name="Liang C."/>
            <person name="Lipzen A."/>
            <person name="Lutzoni F."/>
            <person name="Magnuson J."/>
            <person name="Mondo S."/>
            <person name="Nolan M."/>
            <person name="Ohm R."/>
            <person name="Pangilinan J."/>
            <person name="Park H.-J."/>
            <person name="Ramirez L."/>
            <person name="Alfaro M."/>
            <person name="Sun H."/>
            <person name="Tritt A."/>
            <person name="Yoshinaga Y."/>
            <person name="Zwiers L.-H."/>
            <person name="Turgeon B."/>
            <person name="Goodwin S."/>
            <person name="Spatafora J."/>
            <person name="Crous P."/>
            <person name="Grigoriev I."/>
        </authorList>
    </citation>
    <scope>NUCLEOTIDE SEQUENCE</scope>
    <source>
        <strain evidence="4">CBS 161.51</strain>
    </source>
</reference>
<proteinExistence type="predicted"/>
<sequence>MSNNNYYGSGCSKRTIQQLPIPARKGHDAILNSGYLEDIVNAIGGWSCQRVALVHSKALDENTEVIKKLKVKLGSFIVGTRSGVGAHSPYEDVLDIVKLLNEKKADCLVSIGSSSYSDACKIARLMQANLAPENLTEKAMEALIDQERGAADGLKDPKIKLILVPTSLSASEWNNNSSATNPHTHKKQHFASEHAAPELILLDPEVASTSPRKLWLSSGMRAVDHCVETMVNDKCTEDAFCHMEDALAVLIKGLRYYKDGEAEGNHTELLDGISQCQLGSRNAMMGLLLWHIPMGASHAIGHQLGSVCGVMHGVTSCIMLAPVLRYTSSKSEKQKQVQERVLGIWNRILKSKEQSLADAVESLVKYLDLPSTLKEVGVEKQEDIDNVAESTLTDILWAMDPTLGVKEDVLAILESAKSGESENSWVDGGAPV</sequence>
<evidence type="ECO:0000259" key="2">
    <source>
        <dbReference type="Pfam" id="PF00465"/>
    </source>
</evidence>
<feature type="domain" description="Fe-containing alcohol dehydrogenase-like C-terminal" evidence="3">
    <location>
        <begin position="217"/>
        <end position="416"/>
    </location>
</feature>
<feature type="domain" description="Alcohol dehydrogenase iron-type/glycerol dehydrogenase GldA" evidence="2">
    <location>
        <begin position="30"/>
        <end position="204"/>
    </location>
</feature>
<keyword evidence="5" id="KW-1185">Reference proteome</keyword>